<protein>
    <submittedName>
        <fullName evidence="3">Glycoside hydrolase</fullName>
    </submittedName>
</protein>
<dbReference type="Proteomes" id="UP000319353">
    <property type="component" value="Unassembled WGS sequence"/>
</dbReference>
<evidence type="ECO:0000313" key="3">
    <source>
        <dbReference type="EMBL" id="TMJ01027.1"/>
    </source>
</evidence>
<feature type="domain" description="GH29D-like beta-sandwich" evidence="2">
    <location>
        <begin position="33"/>
        <end position="98"/>
    </location>
</feature>
<dbReference type="Pfam" id="PF13290">
    <property type="entry name" value="CHB_HEX_C_1"/>
    <property type="match status" value="1"/>
</dbReference>
<proteinExistence type="predicted"/>
<sequence length="102" mass="9937">MKAMAAAGGMANSAVASATYTVVQQVATPAFSPAAGTYTSSVTVTISDSTAGAAIHYTTDGSTPTASSPIYSSSILVAQTTTIKAMAAKSGMTNSGVASATY</sequence>
<dbReference type="EMBL" id="VBAL01000109">
    <property type="protein sequence ID" value="TMJ01027.1"/>
    <property type="molecule type" value="Genomic_DNA"/>
</dbReference>
<dbReference type="GO" id="GO:0016787">
    <property type="term" value="F:hydrolase activity"/>
    <property type="evidence" value="ECO:0007669"/>
    <property type="project" value="UniProtKB-KW"/>
</dbReference>
<organism evidence="3 4">
    <name type="scientific">Candidatus Segetimicrobium genomatis</name>
    <dbReference type="NCBI Taxonomy" id="2569760"/>
    <lineage>
        <taxon>Bacteria</taxon>
        <taxon>Bacillati</taxon>
        <taxon>Candidatus Sysuimicrobiota</taxon>
        <taxon>Candidatus Sysuimicrobiia</taxon>
        <taxon>Candidatus Sysuimicrobiales</taxon>
        <taxon>Candidatus Segetimicrobiaceae</taxon>
        <taxon>Candidatus Segetimicrobium</taxon>
    </lineage>
</organism>
<name>A0A537KZV9_9BACT</name>
<accession>A0A537KZV9</accession>
<feature type="signal peptide" evidence="1">
    <location>
        <begin position="1"/>
        <end position="18"/>
    </location>
</feature>
<evidence type="ECO:0000256" key="1">
    <source>
        <dbReference type="SAM" id="SignalP"/>
    </source>
</evidence>
<reference evidence="3 4" key="1">
    <citation type="journal article" date="2019" name="Nat. Microbiol.">
        <title>Mediterranean grassland soil C-N compound turnover is dependent on rainfall and depth, and is mediated by genomically divergent microorganisms.</title>
        <authorList>
            <person name="Diamond S."/>
            <person name="Andeer P.F."/>
            <person name="Li Z."/>
            <person name="Crits-Christoph A."/>
            <person name="Burstein D."/>
            <person name="Anantharaman K."/>
            <person name="Lane K.R."/>
            <person name="Thomas B.C."/>
            <person name="Pan C."/>
            <person name="Northen T.R."/>
            <person name="Banfield J.F."/>
        </authorList>
    </citation>
    <scope>NUCLEOTIDE SEQUENCE [LARGE SCALE GENOMIC DNA]</scope>
    <source>
        <strain evidence="3">NP_4</strain>
    </source>
</reference>
<keyword evidence="1" id="KW-0732">Signal</keyword>
<feature type="chain" id="PRO_5022134099" evidence="1">
    <location>
        <begin position="19"/>
        <end position="102"/>
    </location>
</feature>
<gene>
    <name evidence="3" type="ORF">E6H01_08215</name>
</gene>
<dbReference type="InterPro" id="IPR059177">
    <property type="entry name" value="GH29D-like_dom"/>
</dbReference>
<evidence type="ECO:0000259" key="2">
    <source>
        <dbReference type="Pfam" id="PF13290"/>
    </source>
</evidence>
<comment type="caution">
    <text evidence="3">The sequence shown here is derived from an EMBL/GenBank/DDBJ whole genome shotgun (WGS) entry which is preliminary data.</text>
</comment>
<keyword evidence="3" id="KW-0378">Hydrolase</keyword>
<evidence type="ECO:0000313" key="4">
    <source>
        <dbReference type="Proteomes" id="UP000319353"/>
    </source>
</evidence>
<dbReference type="AlphaFoldDB" id="A0A537KZV9"/>
<feature type="non-terminal residue" evidence="3">
    <location>
        <position position="102"/>
    </location>
</feature>